<sequence>MKLEKAERRKMVVLEDVKGLDVLLLVLIHAFELWKKFRPDAKEKK</sequence>
<accession>A0A7W8II45</accession>
<reference evidence="1" key="1">
    <citation type="submission" date="2020-08" db="EMBL/GenBank/DDBJ databases">
        <title>Genomic Encyclopedia of Type Strains, Phase IV (KMG-V): Genome sequencing to study the core and pangenomes of soil and plant-associated prokaryotes.</title>
        <authorList>
            <person name="Whitman W."/>
        </authorList>
    </citation>
    <scope>NUCLEOTIDE SEQUENCE [LARGE SCALE GENOMIC DNA]</scope>
    <source>
        <strain evidence="1">M8UP27</strain>
    </source>
</reference>
<proteinExistence type="predicted"/>
<keyword evidence="2" id="KW-1185">Reference proteome</keyword>
<evidence type="ECO:0000313" key="2">
    <source>
        <dbReference type="Proteomes" id="UP000568106"/>
    </source>
</evidence>
<dbReference type="Proteomes" id="UP000568106">
    <property type="component" value="Unassembled WGS sequence"/>
</dbReference>
<comment type="caution">
    <text evidence="1">The sequence shown here is derived from an EMBL/GenBank/DDBJ whole genome shotgun (WGS) entry which is preliminary data.</text>
</comment>
<dbReference type="AlphaFoldDB" id="A0A7W8II45"/>
<gene>
    <name evidence="1" type="ORF">HDF09_002211</name>
</gene>
<organism evidence="1 2">
    <name type="scientific">Tunturiibacter empetritectus</name>
    <dbReference type="NCBI Taxonomy" id="3069691"/>
    <lineage>
        <taxon>Bacteria</taxon>
        <taxon>Pseudomonadati</taxon>
        <taxon>Acidobacteriota</taxon>
        <taxon>Terriglobia</taxon>
        <taxon>Terriglobales</taxon>
        <taxon>Acidobacteriaceae</taxon>
        <taxon>Tunturiibacter</taxon>
    </lineage>
</organism>
<evidence type="ECO:0000313" key="1">
    <source>
        <dbReference type="EMBL" id="MBB5317542.1"/>
    </source>
</evidence>
<protein>
    <submittedName>
        <fullName evidence="1">Shikimate 5-dehydrogenase</fullName>
    </submittedName>
</protein>
<name>A0A7W8II45_9BACT</name>
<dbReference type="EMBL" id="JACHDY010000002">
    <property type="protein sequence ID" value="MBB5317542.1"/>
    <property type="molecule type" value="Genomic_DNA"/>
</dbReference>